<sequence>MVRRALSAAVREEFGQAFKDVVLREGVYVVGLWWGAFEVAGSCGEGQVRQAATGTLQAYALQG</sequence>
<comment type="caution">
    <text evidence="1">The sequence shown here is derived from an EMBL/GenBank/DDBJ whole genome shotgun (WGS) entry which is preliminary data.</text>
</comment>
<proteinExistence type="predicted"/>
<dbReference type="EMBL" id="JAVFKM010000004">
    <property type="protein sequence ID" value="MEF3113863.1"/>
    <property type="molecule type" value="Genomic_DNA"/>
</dbReference>
<reference evidence="1 2" key="1">
    <citation type="submission" date="2023-08" db="EMBL/GenBank/DDBJ databases">
        <authorList>
            <person name="Sharma P."/>
            <person name="Verma V."/>
            <person name="Mohan M.K."/>
            <person name="Dubey A.K."/>
        </authorList>
    </citation>
    <scope>NUCLEOTIDE SEQUENCE [LARGE SCALE GENOMIC DNA]</scope>
    <source>
        <strain evidence="1 2">ADP4</strain>
    </source>
</reference>
<dbReference type="Proteomes" id="UP001348265">
    <property type="component" value="Unassembled WGS sequence"/>
</dbReference>
<evidence type="ECO:0000313" key="2">
    <source>
        <dbReference type="Proteomes" id="UP001348265"/>
    </source>
</evidence>
<keyword evidence="2" id="KW-1185">Reference proteome</keyword>
<accession>A0ABU7WQQ9</accession>
<protein>
    <submittedName>
        <fullName evidence="1">Uncharacterized protein</fullName>
    </submittedName>
</protein>
<gene>
    <name evidence="1" type="ORF">RB636_11760</name>
</gene>
<evidence type="ECO:0000313" key="1">
    <source>
        <dbReference type="EMBL" id="MEF3113863.1"/>
    </source>
</evidence>
<name>A0ABU7WQQ9_9ACTN</name>
<dbReference type="RefSeq" id="WP_331786441.1">
    <property type="nucleotide sequence ID" value="NZ_JAVFKM010000004.1"/>
</dbReference>
<organism evidence="1 2">
    <name type="scientific">Streptomyces chrestomyceticus</name>
    <dbReference type="NCBI Taxonomy" id="68185"/>
    <lineage>
        <taxon>Bacteria</taxon>
        <taxon>Bacillati</taxon>
        <taxon>Actinomycetota</taxon>
        <taxon>Actinomycetes</taxon>
        <taxon>Kitasatosporales</taxon>
        <taxon>Streptomycetaceae</taxon>
        <taxon>Streptomyces</taxon>
    </lineage>
</organism>